<keyword evidence="2 6" id="KW-0378">Hydrolase</keyword>
<dbReference type="EMBL" id="FQXZ01000005">
    <property type="protein sequence ID" value="SHH71028.1"/>
    <property type="molecule type" value="Genomic_DNA"/>
</dbReference>
<protein>
    <submittedName>
        <fullName evidence="6">Carboxypeptidase G2</fullName>
        <ecNumber evidence="6">3.4.17.11</ecNumber>
    </submittedName>
</protein>
<accession>A0A1M5V7B6</accession>
<keyword evidence="6" id="KW-0121">Carboxypeptidase</keyword>
<dbReference type="Proteomes" id="UP000184608">
    <property type="component" value="Unassembled WGS sequence"/>
</dbReference>
<keyword evidence="1" id="KW-0479">Metal-binding</keyword>
<keyword evidence="3" id="KW-0170">Cobalt</keyword>
<dbReference type="EC" id="3.4.17.11" evidence="6"/>
<dbReference type="SUPFAM" id="SSF53187">
    <property type="entry name" value="Zn-dependent exopeptidases"/>
    <property type="match status" value="1"/>
</dbReference>
<evidence type="ECO:0000313" key="6">
    <source>
        <dbReference type="EMBL" id="SHH71028.1"/>
    </source>
</evidence>
<dbReference type="InterPro" id="IPR011650">
    <property type="entry name" value="Peptidase_M20_dimer"/>
</dbReference>
<organism evidence="6 7">
    <name type="scientific">Vibrio aerogenes CECT 7868</name>
    <dbReference type="NCBI Taxonomy" id="1216006"/>
    <lineage>
        <taxon>Bacteria</taxon>
        <taxon>Pseudomonadati</taxon>
        <taxon>Pseudomonadota</taxon>
        <taxon>Gammaproteobacteria</taxon>
        <taxon>Vibrionales</taxon>
        <taxon>Vibrionaceae</taxon>
        <taxon>Vibrio</taxon>
    </lineage>
</organism>
<evidence type="ECO:0000256" key="1">
    <source>
        <dbReference type="ARBA" id="ARBA00022723"/>
    </source>
</evidence>
<dbReference type="GO" id="GO:0046872">
    <property type="term" value="F:metal ion binding"/>
    <property type="evidence" value="ECO:0007669"/>
    <property type="project" value="UniProtKB-KW"/>
</dbReference>
<dbReference type="PANTHER" id="PTHR43808:SF9">
    <property type="entry name" value="BLL0789 PROTEIN"/>
    <property type="match status" value="1"/>
</dbReference>
<keyword evidence="6" id="KW-0645">Protease</keyword>
<evidence type="ECO:0000256" key="4">
    <source>
        <dbReference type="PIRSR" id="PIRSR037238-1"/>
    </source>
</evidence>
<dbReference type="InterPro" id="IPR002933">
    <property type="entry name" value="Peptidase_M20"/>
</dbReference>
<feature type="active site" evidence="4">
    <location>
        <position position="89"/>
    </location>
</feature>
<dbReference type="CDD" id="cd03885">
    <property type="entry name" value="M20_CPDG2"/>
    <property type="match status" value="1"/>
</dbReference>
<evidence type="ECO:0000256" key="2">
    <source>
        <dbReference type="ARBA" id="ARBA00022801"/>
    </source>
</evidence>
<dbReference type="RefSeq" id="WP_084193170.1">
    <property type="nucleotide sequence ID" value="NZ_FQXZ01000005.1"/>
</dbReference>
<dbReference type="PIRSF" id="PIRSF037238">
    <property type="entry name" value="Carboxypeptidase_G2"/>
    <property type="match status" value="1"/>
</dbReference>
<feature type="domain" description="Peptidase M20 dimerisation" evidence="5">
    <location>
        <begin position="188"/>
        <end position="288"/>
    </location>
</feature>
<dbReference type="InterPro" id="IPR036264">
    <property type="entry name" value="Bact_exopeptidase_dim_dom"/>
</dbReference>
<sequence length="396" mass="42508">MNKQAMIESVSGWLRDHEPAMKHLLETLVNIDSFSHDPDGVSQVRDCLAGVLEQAGIQVRRLDEQNTCALLAEVGENSARCYFLTGHMDTVFTKGTVAERPYREEDGMAYGPGVADMKAGLVMNTFLMMVFHRLHQQHPLPFTLKMMATGDEEIGSPNGQHLIREYLQGADAVFNAEPGRVSGNVVSARKGGGSYRIDVTGRAAHAGVNHADGASAIEALARMIQSVHQLTDYQAGITTNVGLISGGTTPNTVAQQASAMVDVRFKTAELGEALAQKLEQCVVQHGVPGVLGALTKVAGFLPFEARMSESLLRLYRTQAQQIGVEVDGEFTGGCSDAGWTASMGIPTLCGTGPVGGHAHTDREYCDLTTLVERALIVGRCLMTLDISSDRFDGISM</sequence>
<dbReference type="SUPFAM" id="SSF55031">
    <property type="entry name" value="Bacterial exopeptidase dimerisation domain"/>
    <property type="match status" value="1"/>
</dbReference>
<dbReference type="AlphaFoldDB" id="A0A1M5V7B6"/>
<reference evidence="6 7" key="1">
    <citation type="submission" date="2016-11" db="EMBL/GenBank/DDBJ databases">
        <authorList>
            <person name="Jaros S."/>
            <person name="Januszkiewicz K."/>
            <person name="Wedrychowicz H."/>
        </authorList>
    </citation>
    <scope>NUCLEOTIDE SEQUENCE [LARGE SCALE GENOMIC DNA]</scope>
    <source>
        <strain evidence="6 7">CECT 7868</strain>
    </source>
</reference>
<evidence type="ECO:0000313" key="7">
    <source>
        <dbReference type="Proteomes" id="UP000184608"/>
    </source>
</evidence>
<dbReference type="Pfam" id="PF01546">
    <property type="entry name" value="Peptidase_M20"/>
    <property type="match status" value="1"/>
</dbReference>
<dbReference type="InterPro" id="IPR050072">
    <property type="entry name" value="Peptidase_M20A"/>
</dbReference>
<dbReference type="InterPro" id="IPR017150">
    <property type="entry name" value="Pept_M20_glutamate_carboxypep"/>
</dbReference>
<gene>
    <name evidence="6" type="primary">cpg2</name>
    <name evidence="6" type="ORF">VA7868_00290</name>
</gene>
<dbReference type="Gene3D" id="3.30.70.360">
    <property type="match status" value="1"/>
</dbReference>
<feature type="active site" description="Proton acceptor" evidence="4">
    <location>
        <position position="152"/>
    </location>
</feature>
<name>A0A1M5V7B6_9VIBR</name>
<dbReference type="Gene3D" id="3.40.630.10">
    <property type="entry name" value="Zn peptidases"/>
    <property type="match status" value="1"/>
</dbReference>
<keyword evidence="7" id="KW-1185">Reference proteome</keyword>
<dbReference type="Pfam" id="PF07687">
    <property type="entry name" value="M20_dimer"/>
    <property type="match status" value="1"/>
</dbReference>
<dbReference type="STRING" id="1216006.VA7868_00290"/>
<proteinExistence type="predicted"/>
<dbReference type="PANTHER" id="PTHR43808">
    <property type="entry name" value="ACETYLORNITHINE DEACETYLASE"/>
    <property type="match status" value="1"/>
</dbReference>
<evidence type="ECO:0000259" key="5">
    <source>
        <dbReference type="Pfam" id="PF07687"/>
    </source>
</evidence>
<evidence type="ECO:0000256" key="3">
    <source>
        <dbReference type="ARBA" id="ARBA00023285"/>
    </source>
</evidence>
<dbReference type="GO" id="GO:0004180">
    <property type="term" value="F:carboxypeptidase activity"/>
    <property type="evidence" value="ECO:0007669"/>
    <property type="project" value="UniProtKB-KW"/>
</dbReference>